<dbReference type="SUPFAM" id="SSF48208">
    <property type="entry name" value="Six-hairpin glycosidases"/>
    <property type="match status" value="1"/>
</dbReference>
<dbReference type="GO" id="GO:0016787">
    <property type="term" value="F:hydrolase activity"/>
    <property type="evidence" value="ECO:0007669"/>
    <property type="project" value="UniProtKB-KW"/>
</dbReference>
<dbReference type="InterPro" id="IPR012341">
    <property type="entry name" value="6hp_glycosidase-like_sf"/>
</dbReference>
<dbReference type="EMBL" id="JAHZIK010002705">
    <property type="protein sequence ID" value="MBW7461122.1"/>
    <property type="molecule type" value="Genomic_DNA"/>
</dbReference>
<evidence type="ECO:0000313" key="4">
    <source>
        <dbReference type="Proteomes" id="UP001519887"/>
    </source>
</evidence>
<sequence>MTDSVNLQQEQLTLWLNKAVSKVDRMIYEIGDKSPHVSAAGVYDDMRVDWWTSGFWPGMLWVLHDMTGNDRYRHTAWGWDARIEQCFVADNNLHHDVGFQFLPTAVIKHKLTGDEDARRRALAAANFLAGRFNLNGRFLRAWNQEKTGWAIIDSMMNLSLLFWASEEIADPRFRQIACAHADTVLKHFIREDGSVHHIVA</sequence>
<gene>
    <name evidence="3" type="ORF">K0U00_44420</name>
</gene>
<protein>
    <submittedName>
        <fullName evidence="3">Glycoside hydrolase family 88 protein</fullName>
    </submittedName>
</protein>
<dbReference type="PANTHER" id="PTHR36845">
    <property type="entry name" value="HYDROLASE, PUTATIVE (AFU_ORTHOLOGUE AFUA_7G05090)-RELATED"/>
    <property type="match status" value="1"/>
</dbReference>
<keyword evidence="1 3" id="KW-0378">Hydrolase</keyword>
<name>A0ABS7CJL2_9BACL</name>
<reference evidence="3 4" key="1">
    <citation type="submission" date="2021-07" db="EMBL/GenBank/DDBJ databases">
        <title>Paenibacillus radiodurans sp. nov., isolated from the southeastern edge of Tengger Desert.</title>
        <authorList>
            <person name="Zhang G."/>
        </authorList>
    </citation>
    <scope>NUCLEOTIDE SEQUENCE [LARGE SCALE GENOMIC DNA]</scope>
    <source>
        <strain evidence="3 4">CCM 7311</strain>
    </source>
</reference>
<dbReference type="InterPro" id="IPR008928">
    <property type="entry name" value="6-hairpin_glycosidase_sf"/>
</dbReference>
<organism evidence="3 4">
    <name type="scientific">Paenibacillus sepulcri</name>
    <dbReference type="NCBI Taxonomy" id="359917"/>
    <lineage>
        <taxon>Bacteria</taxon>
        <taxon>Bacillati</taxon>
        <taxon>Bacillota</taxon>
        <taxon>Bacilli</taxon>
        <taxon>Bacillales</taxon>
        <taxon>Paenibacillaceae</taxon>
        <taxon>Paenibacillus</taxon>
    </lineage>
</organism>
<dbReference type="InterPro" id="IPR052369">
    <property type="entry name" value="UG_Glycosaminoglycan_Hydrolase"/>
</dbReference>
<dbReference type="Proteomes" id="UP001519887">
    <property type="component" value="Unassembled WGS sequence"/>
</dbReference>
<dbReference type="Gene3D" id="1.50.10.10">
    <property type="match status" value="1"/>
</dbReference>
<accession>A0ABS7CJL2</accession>
<evidence type="ECO:0000256" key="1">
    <source>
        <dbReference type="ARBA" id="ARBA00022801"/>
    </source>
</evidence>
<evidence type="ECO:0000256" key="2">
    <source>
        <dbReference type="ARBA" id="ARBA00038358"/>
    </source>
</evidence>
<comment type="caution">
    <text evidence="3">The sequence shown here is derived from an EMBL/GenBank/DDBJ whole genome shotgun (WGS) entry which is preliminary data.</text>
</comment>
<evidence type="ECO:0000313" key="3">
    <source>
        <dbReference type="EMBL" id="MBW7461122.1"/>
    </source>
</evidence>
<keyword evidence="4" id="KW-1185">Reference proteome</keyword>
<feature type="non-terminal residue" evidence="3">
    <location>
        <position position="200"/>
    </location>
</feature>
<comment type="similarity">
    <text evidence="2">Belongs to the glycosyl hydrolase 88 family.</text>
</comment>
<dbReference type="PANTHER" id="PTHR36845:SF1">
    <property type="entry name" value="HYDROLASE, PUTATIVE (AFU_ORTHOLOGUE AFUA_7G05090)-RELATED"/>
    <property type="match status" value="1"/>
</dbReference>
<proteinExistence type="inferred from homology"/>